<evidence type="ECO:0000256" key="1">
    <source>
        <dbReference type="ARBA" id="ARBA00006845"/>
    </source>
</evidence>
<name>A0A517RFQ4_9PLAN</name>
<sequence>MAHFFQSEIDRNIYIWQMFRDGGVALVHSESMLQKIINELHSENYLIHDCEVTSEDSVSFEKSIRATLGFPSGQKDQTNLDALNDLVGDLVFPKDRAGIVVVTRHIQKLHEKEPGYLHQVADIFANAARYHMCLGQRLLLLLQSDDSEIQFDVVGGFRPHWTIREGPFSKK</sequence>
<dbReference type="SUPFAM" id="SSF52038">
    <property type="entry name" value="Barstar-related"/>
    <property type="match status" value="1"/>
</dbReference>
<proteinExistence type="inferred from homology"/>
<feature type="domain" description="Barstar (barnase inhibitor)" evidence="2">
    <location>
        <begin position="59"/>
        <end position="131"/>
    </location>
</feature>
<dbReference type="Pfam" id="PF01337">
    <property type="entry name" value="Barstar"/>
    <property type="match status" value="1"/>
</dbReference>
<dbReference type="Proteomes" id="UP000317171">
    <property type="component" value="Chromosome"/>
</dbReference>
<comment type="similarity">
    <text evidence="1">Belongs to the barstar family.</text>
</comment>
<organism evidence="3 4">
    <name type="scientific">Gimesia alba</name>
    <dbReference type="NCBI Taxonomy" id="2527973"/>
    <lineage>
        <taxon>Bacteria</taxon>
        <taxon>Pseudomonadati</taxon>
        <taxon>Planctomycetota</taxon>
        <taxon>Planctomycetia</taxon>
        <taxon>Planctomycetales</taxon>
        <taxon>Planctomycetaceae</taxon>
        <taxon>Gimesia</taxon>
    </lineage>
</organism>
<keyword evidence="4" id="KW-1185">Reference proteome</keyword>
<dbReference type="KEGG" id="gaz:Pan241w_27780"/>
<evidence type="ECO:0000313" key="3">
    <source>
        <dbReference type="EMBL" id="QDT42690.1"/>
    </source>
</evidence>
<dbReference type="InterPro" id="IPR000468">
    <property type="entry name" value="Barstar"/>
</dbReference>
<dbReference type="InterPro" id="IPR035905">
    <property type="entry name" value="Barstar-like_sf"/>
</dbReference>
<protein>
    <recommendedName>
        <fullName evidence="2">Barstar (barnase inhibitor) domain-containing protein</fullName>
    </recommendedName>
</protein>
<gene>
    <name evidence="3" type="ORF">Pan241w_27780</name>
</gene>
<accession>A0A517RFQ4</accession>
<dbReference type="AlphaFoldDB" id="A0A517RFQ4"/>
<dbReference type="Gene3D" id="3.30.370.10">
    <property type="entry name" value="Barstar-like"/>
    <property type="match status" value="1"/>
</dbReference>
<evidence type="ECO:0000259" key="2">
    <source>
        <dbReference type="Pfam" id="PF01337"/>
    </source>
</evidence>
<evidence type="ECO:0000313" key="4">
    <source>
        <dbReference type="Proteomes" id="UP000317171"/>
    </source>
</evidence>
<dbReference type="EMBL" id="CP036269">
    <property type="protein sequence ID" value="QDT42690.1"/>
    <property type="molecule type" value="Genomic_DNA"/>
</dbReference>
<reference evidence="3 4" key="1">
    <citation type="submission" date="2019-02" db="EMBL/GenBank/DDBJ databases">
        <title>Deep-cultivation of Planctomycetes and their phenomic and genomic characterization uncovers novel biology.</title>
        <authorList>
            <person name="Wiegand S."/>
            <person name="Jogler M."/>
            <person name="Boedeker C."/>
            <person name="Pinto D."/>
            <person name="Vollmers J."/>
            <person name="Rivas-Marin E."/>
            <person name="Kohn T."/>
            <person name="Peeters S.H."/>
            <person name="Heuer A."/>
            <person name="Rast P."/>
            <person name="Oberbeckmann S."/>
            <person name="Bunk B."/>
            <person name="Jeske O."/>
            <person name="Meyerdierks A."/>
            <person name="Storesund J.E."/>
            <person name="Kallscheuer N."/>
            <person name="Luecker S."/>
            <person name="Lage O.M."/>
            <person name="Pohl T."/>
            <person name="Merkel B.J."/>
            <person name="Hornburger P."/>
            <person name="Mueller R.-W."/>
            <person name="Bruemmer F."/>
            <person name="Labrenz M."/>
            <person name="Spormann A.M."/>
            <person name="Op den Camp H."/>
            <person name="Overmann J."/>
            <person name="Amann R."/>
            <person name="Jetten M.S.M."/>
            <person name="Mascher T."/>
            <person name="Medema M.H."/>
            <person name="Devos D.P."/>
            <person name="Kaster A.-K."/>
            <person name="Ovreas L."/>
            <person name="Rohde M."/>
            <person name="Galperin M.Y."/>
            <person name="Jogler C."/>
        </authorList>
    </citation>
    <scope>NUCLEOTIDE SEQUENCE [LARGE SCALE GENOMIC DNA]</scope>
    <source>
        <strain evidence="3 4">Pan241w</strain>
    </source>
</reference>